<sequence length="1036" mass="114878">MATGLSYDSGAGTLGQSKHGKQTASLFAMCWLPKAPWSELRSKEPAVYLTPQDSGRGYSGQYGNDGPRRRSPGVRPIVLAEHPKSNSQDGAVDELFVGTTGDRSASSSPAPCSGTGLLTKQDGAHAVMGTDQPLKPFGDRVVGSTLLNDSRSQEQQPQRTVAPCEQVGRESHSKRAVKWNKEDGEALVRLIDGIKAQHGHIIRTVLRTEWDRLTQKGDVSQTHRTVDGLVSKYSAIVKPRQPVAVPPLVDLSVQPEQGGTVTSPESVLTDATLEGTSHLAPEVKEPEDQLTYSQYVAQFQKHLLRAKSFKSRAPLIPIRNNKVPATLLEFGNKAVSEIIESNPNDLTALNSAVYSAAKVTQDVMFGNLHRAHDQWVQESSDLRHKLLQELGWLCSVMAGLRAKGSLTARQKRNFNALHLKYGAKYEFRLRSDHISRMEVLYHDLTQHLAKSQRLETTRREEIKRQRTRKMPLGQVLRQMTVSSDTPVQAVRDYWEKVIGTPHEFRMNSMLTEWQQQVQKEVALADGTDTNDQEVWELVCKKARPFKAAGPDRIYNFWWKILPSARKALFELTQSIKAGHHQPFPSWVAEGRAISLYKGSGEKSDPGSYRTIACLNSCYKLVTGVITKWIERSIQGLPSVLPSNQLAVRKGIWATTHAHILDRTAVKDAARNKCRPLSMAWIDFAKAFDSVPHSYIHWVLEIIGTGKYRSGSAQADELDKEIRNLLAQLKVRHYSSNVGRLYLESAVGGVGLRTLTEAVDEATIYSYSYLALRTDLDLSWKLMESLEASNKRNLISDFRQATSALNLTVERHLYPRSLLVNGVSYTHPTKAAQTVVKLLREKNQSRHLESLMTRKTASQVFHNPDLDPVRSHYWSHRGLLCTTAANNVMAAQEGQLVTRTHPKVSVSWHKNIITQENRKYAKYAVNSTLDEGQPLVNGTFPPGASLATEMGVDFNARVDVIPVVMGACGEVSTNLASNLGKLGFPQSTVERLIARMARSAALGSARIIKAHCSKNLSGVPLDRDRDPAASVGTPVDP</sequence>
<reference evidence="3" key="1">
    <citation type="submission" date="2022-11" db="UniProtKB">
        <authorList>
            <consortium name="WormBaseParasite"/>
        </authorList>
    </citation>
    <scope>IDENTIFICATION</scope>
</reference>
<dbReference type="PANTHER" id="PTHR35450">
    <property type="entry name" value="REVERSE TRANSCRIPTASE DOMAIN-CONTAINING PROTEIN"/>
    <property type="match status" value="1"/>
</dbReference>
<dbReference type="AlphaFoldDB" id="A0A915KB71"/>
<name>A0A915KB71_ROMCU</name>
<organism evidence="2 3">
    <name type="scientific">Romanomermis culicivorax</name>
    <name type="common">Nematode worm</name>
    <dbReference type="NCBI Taxonomy" id="13658"/>
    <lineage>
        <taxon>Eukaryota</taxon>
        <taxon>Metazoa</taxon>
        <taxon>Ecdysozoa</taxon>
        <taxon>Nematoda</taxon>
        <taxon>Enoplea</taxon>
        <taxon>Dorylaimia</taxon>
        <taxon>Mermithida</taxon>
        <taxon>Mermithoidea</taxon>
        <taxon>Mermithidae</taxon>
        <taxon>Romanomermis</taxon>
    </lineage>
</organism>
<dbReference type="WBParaSite" id="nRc.2.0.1.t35610-RA">
    <property type="protein sequence ID" value="nRc.2.0.1.t35610-RA"/>
    <property type="gene ID" value="nRc.2.0.1.g35610"/>
</dbReference>
<evidence type="ECO:0000313" key="3">
    <source>
        <dbReference type="WBParaSite" id="nRc.2.0.1.t35610-RA"/>
    </source>
</evidence>
<evidence type="ECO:0000256" key="1">
    <source>
        <dbReference type="SAM" id="MobiDB-lite"/>
    </source>
</evidence>
<dbReference type="Proteomes" id="UP000887565">
    <property type="component" value="Unplaced"/>
</dbReference>
<feature type="region of interest" description="Disordered" evidence="1">
    <location>
        <begin position="49"/>
        <end position="73"/>
    </location>
</feature>
<proteinExistence type="predicted"/>
<evidence type="ECO:0000313" key="2">
    <source>
        <dbReference type="Proteomes" id="UP000887565"/>
    </source>
</evidence>
<keyword evidence="2" id="KW-1185">Reference proteome</keyword>
<protein>
    <submittedName>
        <fullName evidence="3">Reverse transcriptase domain-containing protein</fullName>
    </submittedName>
</protein>
<accession>A0A915KB71</accession>
<dbReference type="PANTHER" id="PTHR35450:SF2">
    <property type="entry name" value="REVERSE TRANSCRIPTASE DOMAIN-CONTAINING PROTEIN"/>
    <property type="match status" value="1"/>
</dbReference>